<dbReference type="EMBL" id="JBHTJM010000009">
    <property type="protein sequence ID" value="MFD0964627.1"/>
    <property type="molecule type" value="Genomic_DNA"/>
</dbReference>
<organism evidence="3 4">
    <name type="scientific">Pseudofulvibacter geojedonensis</name>
    <dbReference type="NCBI Taxonomy" id="1123758"/>
    <lineage>
        <taxon>Bacteria</taxon>
        <taxon>Pseudomonadati</taxon>
        <taxon>Bacteroidota</taxon>
        <taxon>Flavobacteriia</taxon>
        <taxon>Flavobacteriales</taxon>
        <taxon>Flavobacteriaceae</taxon>
        <taxon>Pseudofulvibacter</taxon>
    </lineage>
</organism>
<dbReference type="Gene3D" id="2.60.40.10">
    <property type="entry name" value="Immunoglobulins"/>
    <property type="match status" value="1"/>
</dbReference>
<accession>A0ABW3I4R0</accession>
<dbReference type="InterPro" id="IPR012334">
    <property type="entry name" value="Pectin_lyas_fold"/>
</dbReference>
<dbReference type="Proteomes" id="UP001596997">
    <property type="component" value="Unassembled WGS sequence"/>
</dbReference>
<dbReference type="SUPFAM" id="SSF49265">
    <property type="entry name" value="Fibronectin type III"/>
    <property type="match status" value="1"/>
</dbReference>
<dbReference type="CDD" id="cd00063">
    <property type="entry name" value="FN3"/>
    <property type="match status" value="1"/>
</dbReference>
<dbReference type="NCBIfam" id="NF041518">
    <property type="entry name" value="choice_anch_Q"/>
    <property type="match status" value="2"/>
</dbReference>
<keyword evidence="1" id="KW-0732">Signal</keyword>
<dbReference type="PROSITE" id="PS50853">
    <property type="entry name" value="FN3"/>
    <property type="match status" value="1"/>
</dbReference>
<comment type="caution">
    <text evidence="3">The sequence shown here is derived from an EMBL/GenBank/DDBJ whole genome shotgun (WGS) entry which is preliminary data.</text>
</comment>
<feature type="domain" description="Fibronectin type-III" evidence="2">
    <location>
        <begin position="273"/>
        <end position="360"/>
    </location>
</feature>
<sequence length="1510" mass="161284">MKTKLFFLFLFINGILFAQIPTTGLEANYEFTNGSLIDGANGNHFTKTGTSSVNVNDRFETAHNAIELNGDHLTRPDINFPHDTFGYGNQASISFWIKTSTNDSEVRAIFDDTNGRSNQTDTTWAGYYIYLKDGQIGFSLRVQFSGFYSYRGGGLLANKVVSDGNWHHVVFTIANSKNWSSSGMTNWITTSGRLYIDGVDMGSAGNTQSSTSSLSLTQSHDTAGNITVANNRTNNLPDLNRYHDVIDDINIYTRIITAAEVAQLNVNNFCFAPDSSIVSTSSITHTTATVNIANSGNYDIAYHKSTDSFSSAVQLNNITTGSSNLTGLETFTEYNVYIREHCANNTTGWSSPITFKTTRDIGRIYVNHSATGNNNGISWTNAYTNLEDALANTVNNEEIWVAQGTYIPDSVDRDMSFDIVNSDIKLYGGFNGTETMLDQRNALTNITILSGDLQANDDSTIEFSNSTRNDNSYNVITVNSNNSLIDGFTITGGHANGSNSEHQSGAAINKTTSIANLTIKDCVLKNNVAVGSAAAIQSIFGANGTLTITNSTFQDNLARHGTAIYSYTGNNRVVTSNITNSLFYNNVAKDNGSTKGYAGSAGWFRAYGSNSTYNCNLVNNTYYNNTQLGTSSGLNNFNRSVVGMGYTSGTLNADVSNCIFWGNTTSGGVTAKSIAQIHTNLGQNITVSNSIGQDAFSTISSSNLTNVSSADPLFTNTSNADFTLQTSSPAIDSGNGAKVPAGITTDLAGNPRFYNGAVDMGVYEKTCTSTCYTLTINVIGNGHVENGGSIMSAQSLFDQNTVLSLVPVGSAGYGFYEWSGDATGNNNPLALTIDSDKTITVTFTSIPVFVDINATGANDGSSWANAFTDLQSGIQAAASTTLKQVWVAKGTYKPHASDRNVSFNFNVGNLTVYGGFAGTEVVLSERDLSLVHTTNETILSGDLLGDDDTNITYNNTTRDDNSLRVCYVSGDNTIIDGISISSGYADSASGEGRYGSGLSISPTVSSFHIKYSFIKNNIAWWGAGLNLNSDAGISNMTIESCIFENNLSSSSTCFYAIPRTNRTMYFYLYNSLFKNNKTQDNGSTRKAGGSSAGWIRAYYSGSSVIASVSNNTFVNNVNEGTNTSDFGTLGLSRQSGTFSTFHMYNNIFWGNTTNGGASALALGKITDTNLPSNATVNNSIDNTNFSNITNKNNTSNADPLFTNTVNNDFTLQSGSPAIDSGNNNSIPNSITTDLAGNTRIINGTIDMGCYERLNLSIKISPTALLQGAMLNNGGGNLMRDDLRVGGFIPTTSPYADALACNASVFTATGNDAIVDWVFVELRDKNDNTSVLHSQSALLQRDGDVVDVDGTSSLSFNTSADDYYVAIKHRNHLGIMSSTAITLSSTPTTVDFTDANNQITHGSDAQTSFGMPAGLLGMWAGNVSGGTTVRYQGSGNDTNTIKDNVLAEAGNTTNSNLYSYTGYDAADVNLDGTIKYQGSGNDANTLKDVVLAHPNNQSSPSNLFIITEQLP</sequence>
<dbReference type="InterPro" id="IPR059226">
    <property type="entry name" value="Choice_anch_Q_dom"/>
</dbReference>
<dbReference type="RefSeq" id="WP_377716167.1">
    <property type="nucleotide sequence ID" value="NZ_JBHTJM010000009.1"/>
</dbReference>
<dbReference type="SMART" id="SM00710">
    <property type="entry name" value="PbH1"/>
    <property type="match status" value="8"/>
</dbReference>
<gene>
    <name evidence="3" type="ORF">ACFQ1O_11485</name>
</gene>
<dbReference type="InterPro" id="IPR006626">
    <property type="entry name" value="PbH1"/>
</dbReference>
<dbReference type="SUPFAM" id="SSF49899">
    <property type="entry name" value="Concanavalin A-like lectins/glucanases"/>
    <property type="match status" value="1"/>
</dbReference>
<evidence type="ECO:0000313" key="4">
    <source>
        <dbReference type="Proteomes" id="UP001596997"/>
    </source>
</evidence>
<dbReference type="SUPFAM" id="SSF51126">
    <property type="entry name" value="Pectin lyase-like"/>
    <property type="match status" value="2"/>
</dbReference>
<dbReference type="InterPro" id="IPR003961">
    <property type="entry name" value="FN3_dom"/>
</dbReference>
<dbReference type="Gene3D" id="2.160.20.10">
    <property type="entry name" value="Single-stranded right-handed beta-helix, Pectin lyase-like"/>
    <property type="match status" value="2"/>
</dbReference>
<feature type="signal peptide" evidence="1">
    <location>
        <begin position="1"/>
        <end position="18"/>
    </location>
</feature>
<protein>
    <submittedName>
        <fullName evidence="3">Beta strand repeat-containing protein</fullName>
    </submittedName>
</protein>
<dbReference type="InterPro" id="IPR036116">
    <property type="entry name" value="FN3_sf"/>
</dbReference>
<evidence type="ECO:0000256" key="1">
    <source>
        <dbReference type="SAM" id="SignalP"/>
    </source>
</evidence>
<dbReference type="InterPro" id="IPR013320">
    <property type="entry name" value="ConA-like_dom_sf"/>
</dbReference>
<proteinExistence type="predicted"/>
<name>A0ABW3I4R0_9FLAO</name>
<dbReference type="InterPro" id="IPR044060">
    <property type="entry name" value="Bacterial_rp_domain"/>
</dbReference>
<dbReference type="InterPro" id="IPR011050">
    <property type="entry name" value="Pectin_lyase_fold/virulence"/>
</dbReference>
<evidence type="ECO:0000259" key="2">
    <source>
        <dbReference type="PROSITE" id="PS50853"/>
    </source>
</evidence>
<dbReference type="Gene3D" id="2.60.120.200">
    <property type="match status" value="1"/>
</dbReference>
<keyword evidence="4" id="KW-1185">Reference proteome</keyword>
<reference evidence="4" key="1">
    <citation type="journal article" date="2019" name="Int. J. Syst. Evol. Microbiol.">
        <title>The Global Catalogue of Microorganisms (GCM) 10K type strain sequencing project: providing services to taxonomists for standard genome sequencing and annotation.</title>
        <authorList>
            <consortium name="The Broad Institute Genomics Platform"/>
            <consortium name="The Broad Institute Genome Sequencing Center for Infectious Disease"/>
            <person name="Wu L."/>
            <person name="Ma J."/>
        </authorList>
    </citation>
    <scope>NUCLEOTIDE SEQUENCE [LARGE SCALE GENOMIC DNA]</scope>
    <source>
        <strain evidence="4">CCUG 62114</strain>
    </source>
</reference>
<dbReference type="Pfam" id="PF18998">
    <property type="entry name" value="Flg_new_2"/>
    <property type="match status" value="1"/>
</dbReference>
<feature type="chain" id="PRO_5047265783" evidence="1">
    <location>
        <begin position="19"/>
        <end position="1510"/>
    </location>
</feature>
<dbReference type="InterPro" id="IPR013783">
    <property type="entry name" value="Ig-like_fold"/>
</dbReference>
<evidence type="ECO:0000313" key="3">
    <source>
        <dbReference type="EMBL" id="MFD0964627.1"/>
    </source>
</evidence>